<accession>A0A5C3NJE4</accession>
<evidence type="ECO:0000313" key="3">
    <source>
        <dbReference type="Proteomes" id="UP000305948"/>
    </source>
</evidence>
<proteinExistence type="predicted"/>
<sequence>MQMQGFLYVLALWISLLFGIPPVPMHFQSCPYRGWPQPPRGMFASVTGTLIHPELGVVYRPVSIYFILDMKEEAGPVPTIVHVSLLLEENDCLKTTIRLSDPPYDIYEIWSLPRENELLAKPNFFATRLGEVAVHGRCWPGSIVIMKRDCVLPEKSNVFRLWMAPDAIRKSSKKGILYNVLDAHQVDVEYESVPCSGTQMVSYLRADVAPFFEGHTPVVRDIDKYPFSDRLLPNPYQICYLPFDIQGSYPVNQSIGKVMYDANRVEDWRGPILVLQYSSSERAQLMDCDLEALPTQTDMTAWFWDSRLLAFGVIGLFE</sequence>
<evidence type="ECO:0000256" key="1">
    <source>
        <dbReference type="SAM" id="SignalP"/>
    </source>
</evidence>
<protein>
    <recommendedName>
        <fullName evidence="4">Ubiquitin 3 binding protein But2 C-terminal domain-containing protein</fullName>
    </recommendedName>
</protein>
<gene>
    <name evidence="2" type="ORF">OE88DRAFT_1640804</name>
</gene>
<reference evidence="2 3" key="1">
    <citation type="journal article" date="2019" name="Nat. Ecol. Evol.">
        <title>Megaphylogeny resolves global patterns of mushroom evolution.</title>
        <authorList>
            <person name="Varga T."/>
            <person name="Krizsan K."/>
            <person name="Foldi C."/>
            <person name="Dima B."/>
            <person name="Sanchez-Garcia M."/>
            <person name="Sanchez-Ramirez S."/>
            <person name="Szollosi G.J."/>
            <person name="Szarkandi J.G."/>
            <person name="Papp V."/>
            <person name="Albert L."/>
            <person name="Andreopoulos W."/>
            <person name="Angelini C."/>
            <person name="Antonin V."/>
            <person name="Barry K.W."/>
            <person name="Bougher N.L."/>
            <person name="Buchanan P."/>
            <person name="Buyck B."/>
            <person name="Bense V."/>
            <person name="Catcheside P."/>
            <person name="Chovatia M."/>
            <person name="Cooper J."/>
            <person name="Damon W."/>
            <person name="Desjardin D."/>
            <person name="Finy P."/>
            <person name="Geml J."/>
            <person name="Haridas S."/>
            <person name="Hughes K."/>
            <person name="Justo A."/>
            <person name="Karasinski D."/>
            <person name="Kautmanova I."/>
            <person name="Kiss B."/>
            <person name="Kocsube S."/>
            <person name="Kotiranta H."/>
            <person name="LaButti K.M."/>
            <person name="Lechner B.E."/>
            <person name="Liimatainen K."/>
            <person name="Lipzen A."/>
            <person name="Lukacs Z."/>
            <person name="Mihaltcheva S."/>
            <person name="Morgado L.N."/>
            <person name="Niskanen T."/>
            <person name="Noordeloos M.E."/>
            <person name="Ohm R.A."/>
            <person name="Ortiz-Santana B."/>
            <person name="Ovrebo C."/>
            <person name="Racz N."/>
            <person name="Riley R."/>
            <person name="Savchenko A."/>
            <person name="Shiryaev A."/>
            <person name="Soop K."/>
            <person name="Spirin V."/>
            <person name="Szebenyi C."/>
            <person name="Tomsovsky M."/>
            <person name="Tulloss R.E."/>
            <person name="Uehling J."/>
            <person name="Grigoriev I.V."/>
            <person name="Vagvolgyi C."/>
            <person name="Papp T."/>
            <person name="Martin F.M."/>
            <person name="Miettinen O."/>
            <person name="Hibbett D.S."/>
            <person name="Nagy L.G."/>
        </authorList>
    </citation>
    <scope>NUCLEOTIDE SEQUENCE [LARGE SCALE GENOMIC DNA]</scope>
    <source>
        <strain evidence="2 3">OMC1185</strain>
    </source>
</reference>
<dbReference type="Proteomes" id="UP000305948">
    <property type="component" value="Unassembled WGS sequence"/>
</dbReference>
<dbReference type="EMBL" id="ML213503">
    <property type="protein sequence ID" value="TFK57007.1"/>
    <property type="molecule type" value="Genomic_DNA"/>
</dbReference>
<feature type="chain" id="PRO_5022888377" description="Ubiquitin 3 binding protein But2 C-terminal domain-containing protein" evidence="1">
    <location>
        <begin position="20"/>
        <end position="318"/>
    </location>
</feature>
<feature type="signal peptide" evidence="1">
    <location>
        <begin position="1"/>
        <end position="19"/>
    </location>
</feature>
<organism evidence="2 3">
    <name type="scientific">Heliocybe sulcata</name>
    <dbReference type="NCBI Taxonomy" id="5364"/>
    <lineage>
        <taxon>Eukaryota</taxon>
        <taxon>Fungi</taxon>
        <taxon>Dikarya</taxon>
        <taxon>Basidiomycota</taxon>
        <taxon>Agaricomycotina</taxon>
        <taxon>Agaricomycetes</taxon>
        <taxon>Gloeophyllales</taxon>
        <taxon>Gloeophyllaceae</taxon>
        <taxon>Heliocybe</taxon>
    </lineage>
</organism>
<keyword evidence="1" id="KW-0732">Signal</keyword>
<name>A0A5C3NJE4_9AGAM</name>
<evidence type="ECO:0008006" key="4">
    <source>
        <dbReference type="Google" id="ProtNLM"/>
    </source>
</evidence>
<evidence type="ECO:0000313" key="2">
    <source>
        <dbReference type="EMBL" id="TFK57007.1"/>
    </source>
</evidence>
<keyword evidence="3" id="KW-1185">Reference proteome</keyword>
<dbReference type="AlphaFoldDB" id="A0A5C3NJE4"/>